<organism evidence="1 2">
    <name type="scientific">Neobacillus massiliamazoniensis</name>
    <dbReference type="NCBI Taxonomy" id="1499688"/>
    <lineage>
        <taxon>Bacteria</taxon>
        <taxon>Bacillati</taxon>
        <taxon>Bacillota</taxon>
        <taxon>Bacilli</taxon>
        <taxon>Bacillales</taxon>
        <taxon>Bacillaceae</taxon>
        <taxon>Neobacillus</taxon>
    </lineage>
</organism>
<gene>
    <name evidence="1" type="ORF">BN000_02976</name>
</gene>
<proteinExistence type="predicted"/>
<reference evidence="2" key="1">
    <citation type="submission" date="2015-05" db="EMBL/GenBank/DDBJ databases">
        <authorList>
            <person name="Urmite Genomes"/>
        </authorList>
    </citation>
    <scope>NUCLEOTIDE SEQUENCE [LARGE SCALE GENOMIC DNA]</scope>
    <source>
        <strain evidence="2">LF1</strain>
    </source>
</reference>
<dbReference type="Proteomes" id="UP000199087">
    <property type="component" value="Unassembled WGS sequence"/>
</dbReference>
<evidence type="ECO:0000313" key="1">
    <source>
        <dbReference type="EMBL" id="CRK83021.1"/>
    </source>
</evidence>
<dbReference type="OrthoDB" id="2662485at2"/>
<evidence type="ECO:0000313" key="2">
    <source>
        <dbReference type="Proteomes" id="UP000199087"/>
    </source>
</evidence>
<dbReference type="STRING" id="1499688.BN000_02976"/>
<dbReference type="RefSeq" id="WP_141650868.1">
    <property type="nucleotide sequence ID" value="NZ_CVRB01000003.1"/>
</dbReference>
<keyword evidence="2" id="KW-1185">Reference proteome</keyword>
<sequence length="355" mass="41232">MTQNHFFSLNTRQHGTRVSRVKQENTTNAAIASLRIALKNYFSTYDVSKRYISIKGSTPNGEEETRLASYLSYQEKYLQTIFHFHHFLELLIKDELRSINPLLAVKLETDNAKSIMDLIQRGVDSESINNQTVEFMVAVKRLKSLAGNDCEISIIVTKYLRVLTDLNTLRNRAWHRGTYILLYSELDRFIGLNVLPCVLDFIENSQYKNTERYWKYKLPKIGLDPINMITKAVRKEKIDYSEVAFYKAIGLASYNIPTEYLTLGKRSQSPSERKANALIKGEGYEVLECFVCGKESLVSYREDDWDYDENNLPTNGWWRIYELECEECGLKVDRNLRNPHEYGINIPDLWVGGEL</sequence>
<name>A0A0U1NYD0_9BACI</name>
<dbReference type="AlphaFoldDB" id="A0A0U1NYD0"/>
<accession>A0A0U1NYD0</accession>
<dbReference type="EMBL" id="CVRB01000003">
    <property type="protein sequence ID" value="CRK83021.1"/>
    <property type="molecule type" value="Genomic_DNA"/>
</dbReference>
<protein>
    <submittedName>
        <fullName evidence="1">Uncharacterized protein</fullName>
    </submittedName>
</protein>